<dbReference type="Proteomes" id="UP001454036">
    <property type="component" value="Unassembled WGS sequence"/>
</dbReference>
<gene>
    <name evidence="2" type="ORF">LIER_41758</name>
</gene>
<evidence type="ECO:0000313" key="2">
    <source>
        <dbReference type="EMBL" id="GAA0174634.1"/>
    </source>
</evidence>
<organism evidence="2 3">
    <name type="scientific">Lithospermum erythrorhizon</name>
    <name type="common">Purple gromwell</name>
    <name type="synonym">Lithospermum officinale var. erythrorhizon</name>
    <dbReference type="NCBI Taxonomy" id="34254"/>
    <lineage>
        <taxon>Eukaryota</taxon>
        <taxon>Viridiplantae</taxon>
        <taxon>Streptophyta</taxon>
        <taxon>Embryophyta</taxon>
        <taxon>Tracheophyta</taxon>
        <taxon>Spermatophyta</taxon>
        <taxon>Magnoliopsida</taxon>
        <taxon>eudicotyledons</taxon>
        <taxon>Gunneridae</taxon>
        <taxon>Pentapetalae</taxon>
        <taxon>asterids</taxon>
        <taxon>lamiids</taxon>
        <taxon>Boraginales</taxon>
        <taxon>Boraginaceae</taxon>
        <taxon>Boraginoideae</taxon>
        <taxon>Lithospermeae</taxon>
        <taxon>Lithospermum</taxon>
    </lineage>
</organism>
<keyword evidence="3" id="KW-1185">Reference proteome</keyword>
<proteinExistence type="predicted"/>
<dbReference type="PROSITE" id="PS50878">
    <property type="entry name" value="RT_POL"/>
    <property type="match status" value="1"/>
</dbReference>
<evidence type="ECO:0000259" key="1">
    <source>
        <dbReference type="PROSITE" id="PS50878"/>
    </source>
</evidence>
<accession>A0AAV3RE13</accession>
<dbReference type="PANTHER" id="PTHR31635">
    <property type="entry name" value="REVERSE TRANSCRIPTASE DOMAIN-CONTAINING PROTEIN-RELATED"/>
    <property type="match status" value="1"/>
</dbReference>
<reference evidence="2 3" key="1">
    <citation type="submission" date="2024-01" db="EMBL/GenBank/DDBJ databases">
        <title>The complete chloroplast genome sequence of Lithospermum erythrorhizon: insights into the phylogenetic relationship among Boraginaceae species and the maternal lineages of purple gromwells.</title>
        <authorList>
            <person name="Okada T."/>
            <person name="Watanabe K."/>
        </authorList>
    </citation>
    <scope>NUCLEOTIDE SEQUENCE [LARGE SCALE GENOMIC DNA]</scope>
</reference>
<dbReference type="AlphaFoldDB" id="A0AAV3RE13"/>
<sequence length="251" mass="28461">MDYQKLNEPISVKEIEKSMLSTKKGKAPDPDGFTSEFYRDSWHVVKDTVTEVILTFFATGHMPRHLNSTIIALIPKVSNTKNIYYEDVTVNWEFLWAVNGSLHGHFKSTRGLRQCDPLSPYLFILVMECFTKMLQAENSFEYHPKCKEIGLVNVSFADDLFVLRAATHSFMKLIKNVLRRFGNVSGLHQNLGKSTSYFARVNDHEAARLSGVLGIPIASLPVRYLGISLTTKQINACDCRVLIEKIKGKDK</sequence>
<name>A0AAV3RE13_LITER</name>
<evidence type="ECO:0000313" key="3">
    <source>
        <dbReference type="Proteomes" id="UP001454036"/>
    </source>
</evidence>
<dbReference type="PANTHER" id="PTHR31635:SF196">
    <property type="entry name" value="REVERSE TRANSCRIPTASE DOMAIN-CONTAINING PROTEIN-RELATED"/>
    <property type="match status" value="1"/>
</dbReference>
<dbReference type="InterPro" id="IPR000477">
    <property type="entry name" value="RT_dom"/>
</dbReference>
<dbReference type="EMBL" id="BAABME010026845">
    <property type="protein sequence ID" value="GAA0174634.1"/>
    <property type="molecule type" value="Genomic_DNA"/>
</dbReference>
<protein>
    <recommendedName>
        <fullName evidence="1">Reverse transcriptase domain-containing protein</fullName>
    </recommendedName>
</protein>
<dbReference type="Pfam" id="PF00078">
    <property type="entry name" value="RVT_1"/>
    <property type="match status" value="1"/>
</dbReference>
<feature type="domain" description="Reverse transcriptase" evidence="1">
    <location>
        <begin position="1"/>
        <end position="229"/>
    </location>
</feature>
<comment type="caution">
    <text evidence="2">The sequence shown here is derived from an EMBL/GenBank/DDBJ whole genome shotgun (WGS) entry which is preliminary data.</text>
</comment>